<organism evidence="2 3">
    <name type="scientific">Rotaria sordida</name>
    <dbReference type="NCBI Taxonomy" id="392033"/>
    <lineage>
        <taxon>Eukaryota</taxon>
        <taxon>Metazoa</taxon>
        <taxon>Spiralia</taxon>
        <taxon>Gnathifera</taxon>
        <taxon>Rotifera</taxon>
        <taxon>Eurotatoria</taxon>
        <taxon>Bdelloidea</taxon>
        <taxon>Philodinida</taxon>
        <taxon>Philodinidae</taxon>
        <taxon>Rotaria</taxon>
    </lineage>
</organism>
<dbReference type="AlphaFoldDB" id="A0A814GVH4"/>
<dbReference type="EMBL" id="CAJNOO010000650">
    <property type="protein sequence ID" value="CAF1001539.1"/>
    <property type="molecule type" value="Genomic_DNA"/>
</dbReference>
<comment type="caution">
    <text evidence="2">The sequence shown here is derived from an EMBL/GenBank/DDBJ whole genome shotgun (WGS) entry which is preliminary data.</text>
</comment>
<evidence type="ECO:0000313" key="2">
    <source>
        <dbReference type="EMBL" id="CAF1001539.1"/>
    </source>
</evidence>
<gene>
    <name evidence="2" type="ORF">RFH988_LOCUS14199</name>
</gene>
<name>A0A814GVH4_9BILA</name>
<dbReference type="Proteomes" id="UP000663882">
    <property type="component" value="Unassembled WGS sequence"/>
</dbReference>
<proteinExistence type="predicted"/>
<feature type="compositionally biased region" description="Basic and acidic residues" evidence="1">
    <location>
        <begin position="92"/>
        <end position="104"/>
    </location>
</feature>
<feature type="compositionally biased region" description="Low complexity" evidence="1">
    <location>
        <begin position="65"/>
        <end position="82"/>
    </location>
</feature>
<feature type="region of interest" description="Disordered" evidence="1">
    <location>
        <begin position="65"/>
        <end position="104"/>
    </location>
</feature>
<dbReference type="OrthoDB" id="10250549at2759"/>
<protein>
    <submittedName>
        <fullName evidence="2">Uncharacterized protein</fullName>
    </submittedName>
</protein>
<evidence type="ECO:0000313" key="3">
    <source>
        <dbReference type="Proteomes" id="UP000663882"/>
    </source>
</evidence>
<sequence>MTYYHCAANKTLTGNVLLNSYVNLPSNCYSVSNLPTNTEWTLVTNVYSPVASNAMIVESREELKSISTDSITTETSSQITSSDKSPINGTDMKTEFDNSPKKTI</sequence>
<reference evidence="2" key="1">
    <citation type="submission" date="2021-02" db="EMBL/GenBank/DDBJ databases">
        <authorList>
            <person name="Nowell W R."/>
        </authorList>
    </citation>
    <scope>NUCLEOTIDE SEQUENCE</scope>
</reference>
<evidence type="ECO:0000256" key="1">
    <source>
        <dbReference type="SAM" id="MobiDB-lite"/>
    </source>
</evidence>
<accession>A0A814GVH4</accession>